<protein>
    <submittedName>
        <fullName evidence="2">Uncharacterized protein</fullName>
    </submittedName>
</protein>
<dbReference type="Proteomes" id="UP000186922">
    <property type="component" value="Unassembled WGS sequence"/>
</dbReference>
<feature type="region of interest" description="Disordered" evidence="1">
    <location>
        <begin position="1"/>
        <end position="20"/>
    </location>
</feature>
<keyword evidence="3" id="KW-1185">Reference proteome</keyword>
<organism evidence="2 3">
    <name type="scientific">Ramazzottius varieornatus</name>
    <name type="common">Water bear</name>
    <name type="synonym">Tardigrade</name>
    <dbReference type="NCBI Taxonomy" id="947166"/>
    <lineage>
        <taxon>Eukaryota</taxon>
        <taxon>Metazoa</taxon>
        <taxon>Ecdysozoa</taxon>
        <taxon>Tardigrada</taxon>
        <taxon>Eutardigrada</taxon>
        <taxon>Parachela</taxon>
        <taxon>Hypsibioidea</taxon>
        <taxon>Ramazzottiidae</taxon>
        <taxon>Ramazzottius</taxon>
    </lineage>
</organism>
<evidence type="ECO:0000313" key="2">
    <source>
        <dbReference type="EMBL" id="GAV07783.1"/>
    </source>
</evidence>
<name>A0A1D1W4S1_RAMVA</name>
<accession>A0A1D1W4S1</accession>
<comment type="caution">
    <text evidence="2">The sequence shown here is derived from an EMBL/GenBank/DDBJ whole genome shotgun (WGS) entry which is preliminary data.</text>
</comment>
<gene>
    <name evidence="2" type="primary">RvY_17585-1</name>
    <name evidence="2" type="synonym">RvY_17585.1</name>
    <name evidence="2" type="ORF">RvY_17585</name>
</gene>
<proteinExistence type="predicted"/>
<evidence type="ECO:0000313" key="3">
    <source>
        <dbReference type="Proteomes" id="UP000186922"/>
    </source>
</evidence>
<evidence type="ECO:0000256" key="1">
    <source>
        <dbReference type="SAM" id="MobiDB-lite"/>
    </source>
</evidence>
<dbReference type="EMBL" id="BDGG01000016">
    <property type="protein sequence ID" value="GAV07783.1"/>
    <property type="molecule type" value="Genomic_DNA"/>
</dbReference>
<sequence>MLVGTSEEKGMIREERTPIRPESTFINNRKNQRGTIASSPVHQRHETFSETTEYTIRGLVSTSATNFFIQSHPDRESFSSVDKTSD</sequence>
<dbReference type="AlphaFoldDB" id="A0A1D1W4S1"/>
<reference evidence="2 3" key="1">
    <citation type="journal article" date="2016" name="Nat. Commun.">
        <title>Extremotolerant tardigrade genome and improved radiotolerance of human cultured cells by tardigrade-unique protein.</title>
        <authorList>
            <person name="Hashimoto T."/>
            <person name="Horikawa D.D."/>
            <person name="Saito Y."/>
            <person name="Kuwahara H."/>
            <person name="Kozuka-Hata H."/>
            <person name="Shin-I T."/>
            <person name="Minakuchi Y."/>
            <person name="Ohishi K."/>
            <person name="Motoyama A."/>
            <person name="Aizu T."/>
            <person name="Enomoto A."/>
            <person name="Kondo K."/>
            <person name="Tanaka S."/>
            <person name="Hara Y."/>
            <person name="Koshikawa S."/>
            <person name="Sagara H."/>
            <person name="Miura T."/>
            <person name="Yokobori S."/>
            <person name="Miyagawa K."/>
            <person name="Suzuki Y."/>
            <person name="Kubo T."/>
            <person name="Oyama M."/>
            <person name="Kohara Y."/>
            <person name="Fujiyama A."/>
            <person name="Arakawa K."/>
            <person name="Katayama T."/>
            <person name="Toyoda A."/>
            <person name="Kunieda T."/>
        </authorList>
    </citation>
    <scope>NUCLEOTIDE SEQUENCE [LARGE SCALE GENOMIC DNA]</scope>
    <source>
        <strain evidence="2 3">YOKOZUNA-1</strain>
    </source>
</reference>
<feature type="compositionally biased region" description="Basic and acidic residues" evidence="1">
    <location>
        <begin position="1"/>
        <end position="19"/>
    </location>
</feature>